<dbReference type="Proteomes" id="UP000193834">
    <property type="component" value="Unassembled WGS sequence"/>
</dbReference>
<gene>
    <name evidence="1" type="ORF">SAMN06295960_1744</name>
</gene>
<protein>
    <submittedName>
        <fullName evidence="1">Uncharacterized protein</fullName>
    </submittedName>
</protein>
<accession>A0A1X7JMW5</accession>
<name>A0A1X7JMW5_9BACL</name>
<reference evidence="1 2" key="1">
    <citation type="submission" date="2017-04" db="EMBL/GenBank/DDBJ databases">
        <authorList>
            <person name="Afonso C.L."/>
            <person name="Miller P.J."/>
            <person name="Scott M.A."/>
            <person name="Spackman E."/>
            <person name="Goraichik I."/>
            <person name="Dimitrov K.M."/>
            <person name="Suarez D.L."/>
            <person name="Swayne D.E."/>
        </authorList>
    </citation>
    <scope>NUCLEOTIDE SEQUENCE [LARGE SCALE GENOMIC DNA]</scope>
    <source>
        <strain evidence="1 2">11</strain>
    </source>
</reference>
<evidence type="ECO:0000313" key="2">
    <source>
        <dbReference type="Proteomes" id="UP000193834"/>
    </source>
</evidence>
<evidence type="ECO:0000313" key="1">
    <source>
        <dbReference type="EMBL" id="SMG29225.1"/>
    </source>
</evidence>
<dbReference type="AlphaFoldDB" id="A0A1X7JMW5"/>
<proteinExistence type="predicted"/>
<dbReference type="EMBL" id="FXAZ01000001">
    <property type="protein sequence ID" value="SMG29225.1"/>
    <property type="molecule type" value="Genomic_DNA"/>
</dbReference>
<keyword evidence="2" id="KW-1185">Reference proteome</keyword>
<sequence length="37" mass="4273">MKDRAIKMRSLKKSILTKKGTVLQLNMKETVPFLPNN</sequence>
<organism evidence="1 2">
    <name type="scientific">Paenibacillus aquistagni</name>
    <dbReference type="NCBI Taxonomy" id="1852522"/>
    <lineage>
        <taxon>Bacteria</taxon>
        <taxon>Bacillati</taxon>
        <taxon>Bacillota</taxon>
        <taxon>Bacilli</taxon>
        <taxon>Bacillales</taxon>
        <taxon>Paenibacillaceae</taxon>
        <taxon>Paenibacillus</taxon>
    </lineage>
</organism>